<comment type="caution">
    <text evidence="1">The sequence shown here is derived from an EMBL/GenBank/DDBJ whole genome shotgun (WGS) entry which is preliminary data.</text>
</comment>
<organism evidence="1 2">
    <name type="scientific">Allorhodopirellula solitaria</name>
    <dbReference type="NCBI Taxonomy" id="2527987"/>
    <lineage>
        <taxon>Bacteria</taxon>
        <taxon>Pseudomonadati</taxon>
        <taxon>Planctomycetota</taxon>
        <taxon>Planctomycetia</taxon>
        <taxon>Pirellulales</taxon>
        <taxon>Pirellulaceae</taxon>
        <taxon>Allorhodopirellula</taxon>
    </lineage>
</organism>
<proteinExistence type="predicted"/>
<gene>
    <name evidence="1" type="ORF">CA85_03170</name>
</gene>
<dbReference type="Proteomes" id="UP000318053">
    <property type="component" value="Unassembled WGS sequence"/>
</dbReference>
<sequence length="84" mass="9357">MAYRFCRETLATEISLAKSHLCRARLRFSRQCQSNIDNHIPQINPWIREPCLENLGRTLPSDEPAFLAALAVSVGLSQADGETG</sequence>
<keyword evidence="2" id="KW-1185">Reference proteome</keyword>
<dbReference type="EMBL" id="SJPK01000001">
    <property type="protein sequence ID" value="TWT75029.1"/>
    <property type="molecule type" value="Genomic_DNA"/>
</dbReference>
<name>A0A5C5YJN7_9BACT</name>
<reference evidence="1 2" key="1">
    <citation type="submission" date="2019-02" db="EMBL/GenBank/DDBJ databases">
        <title>Deep-cultivation of Planctomycetes and their phenomic and genomic characterization uncovers novel biology.</title>
        <authorList>
            <person name="Wiegand S."/>
            <person name="Jogler M."/>
            <person name="Boedeker C."/>
            <person name="Pinto D."/>
            <person name="Vollmers J."/>
            <person name="Rivas-Marin E."/>
            <person name="Kohn T."/>
            <person name="Peeters S.H."/>
            <person name="Heuer A."/>
            <person name="Rast P."/>
            <person name="Oberbeckmann S."/>
            <person name="Bunk B."/>
            <person name="Jeske O."/>
            <person name="Meyerdierks A."/>
            <person name="Storesund J.E."/>
            <person name="Kallscheuer N."/>
            <person name="Luecker S."/>
            <person name="Lage O.M."/>
            <person name="Pohl T."/>
            <person name="Merkel B.J."/>
            <person name="Hornburger P."/>
            <person name="Mueller R.-W."/>
            <person name="Bruemmer F."/>
            <person name="Labrenz M."/>
            <person name="Spormann A.M."/>
            <person name="Op Den Camp H."/>
            <person name="Overmann J."/>
            <person name="Amann R."/>
            <person name="Jetten M.S.M."/>
            <person name="Mascher T."/>
            <person name="Medema M.H."/>
            <person name="Devos D.P."/>
            <person name="Kaster A.-K."/>
            <person name="Ovreas L."/>
            <person name="Rohde M."/>
            <person name="Galperin M.Y."/>
            <person name="Jogler C."/>
        </authorList>
    </citation>
    <scope>NUCLEOTIDE SEQUENCE [LARGE SCALE GENOMIC DNA]</scope>
    <source>
        <strain evidence="1 2">CA85</strain>
    </source>
</reference>
<accession>A0A5C5YJN7</accession>
<protein>
    <submittedName>
        <fullName evidence="1">Uncharacterized protein</fullName>
    </submittedName>
</protein>
<evidence type="ECO:0000313" key="1">
    <source>
        <dbReference type="EMBL" id="TWT75029.1"/>
    </source>
</evidence>
<evidence type="ECO:0000313" key="2">
    <source>
        <dbReference type="Proteomes" id="UP000318053"/>
    </source>
</evidence>
<dbReference type="AlphaFoldDB" id="A0A5C5YJN7"/>